<dbReference type="SMART" id="SM00530">
    <property type="entry name" value="HTH_XRE"/>
    <property type="match status" value="1"/>
</dbReference>
<reference evidence="2" key="2">
    <citation type="submission" date="2020-09" db="EMBL/GenBank/DDBJ databases">
        <authorList>
            <person name="Sun Q."/>
            <person name="Ohkuma M."/>
        </authorList>
    </citation>
    <scope>NUCLEOTIDE SEQUENCE</scope>
    <source>
        <strain evidence="2">JCM 3276</strain>
    </source>
</reference>
<name>A0A918LJR7_9PSEU</name>
<reference evidence="2" key="1">
    <citation type="journal article" date="2014" name="Int. J. Syst. Evol. Microbiol.">
        <title>Complete genome sequence of Corynebacterium casei LMG S-19264T (=DSM 44701T), isolated from a smear-ripened cheese.</title>
        <authorList>
            <consortium name="US DOE Joint Genome Institute (JGI-PGF)"/>
            <person name="Walter F."/>
            <person name="Albersmeier A."/>
            <person name="Kalinowski J."/>
            <person name="Ruckert C."/>
        </authorList>
    </citation>
    <scope>NUCLEOTIDE SEQUENCE</scope>
    <source>
        <strain evidence="2">JCM 3276</strain>
    </source>
</reference>
<keyword evidence="3" id="KW-1185">Reference proteome</keyword>
<evidence type="ECO:0000313" key="2">
    <source>
        <dbReference type="EMBL" id="GGS57870.1"/>
    </source>
</evidence>
<dbReference type="Pfam" id="PF13560">
    <property type="entry name" value="HTH_31"/>
    <property type="match status" value="1"/>
</dbReference>
<dbReference type="EMBL" id="BMRB01000009">
    <property type="protein sequence ID" value="GGS57870.1"/>
    <property type="molecule type" value="Genomic_DNA"/>
</dbReference>
<evidence type="ECO:0000259" key="1">
    <source>
        <dbReference type="PROSITE" id="PS50943"/>
    </source>
</evidence>
<dbReference type="Proteomes" id="UP000660680">
    <property type="component" value="Unassembled WGS sequence"/>
</dbReference>
<comment type="caution">
    <text evidence="2">The sequence shown here is derived from an EMBL/GenBank/DDBJ whole genome shotgun (WGS) entry which is preliminary data.</text>
</comment>
<sequence length="161" mass="17156">MRTDGGPSADDITRAAGLELRQARIAAGLTLAQLVERLPSGIRVPTLAGYETGSRSFTVGRFVEICVALGVSGPNLLAAAVRRARVSPMRAGAVIDLHAIARDRRADRAALRRWARHRLDVDSDGEGVAIVEPATVREMAALCGLSETAMTILLEQYPPNS</sequence>
<accession>A0A918LJR7</accession>
<dbReference type="SUPFAM" id="SSF47413">
    <property type="entry name" value="lambda repressor-like DNA-binding domains"/>
    <property type="match status" value="1"/>
</dbReference>
<organism evidence="2 3">
    <name type="scientific">Actinokineospora fastidiosa</name>
    <dbReference type="NCBI Taxonomy" id="1816"/>
    <lineage>
        <taxon>Bacteria</taxon>
        <taxon>Bacillati</taxon>
        <taxon>Actinomycetota</taxon>
        <taxon>Actinomycetes</taxon>
        <taxon>Pseudonocardiales</taxon>
        <taxon>Pseudonocardiaceae</taxon>
        <taxon>Actinokineospora</taxon>
    </lineage>
</organism>
<protein>
    <recommendedName>
        <fullName evidence="1">HTH cro/C1-type domain-containing protein</fullName>
    </recommendedName>
</protein>
<gene>
    <name evidence="2" type="ORF">GCM10010171_61100</name>
</gene>
<dbReference type="AlphaFoldDB" id="A0A918LJR7"/>
<proteinExistence type="predicted"/>
<evidence type="ECO:0000313" key="3">
    <source>
        <dbReference type="Proteomes" id="UP000660680"/>
    </source>
</evidence>
<dbReference type="CDD" id="cd00093">
    <property type="entry name" value="HTH_XRE"/>
    <property type="match status" value="1"/>
</dbReference>
<dbReference type="GO" id="GO:0003677">
    <property type="term" value="F:DNA binding"/>
    <property type="evidence" value="ECO:0007669"/>
    <property type="project" value="InterPro"/>
</dbReference>
<dbReference type="RefSeq" id="WP_189214076.1">
    <property type="nucleotide sequence ID" value="NZ_BMRB01000009.1"/>
</dbReference>
<dbReference type="InterPro" id="IPR010982">
    <property type="entry name" value="Lambda_DNA-bd_dom_sf"/>
</dbReference>
<feature type="domain" description="HTH cro/C1-type" evidence="1">
    <location>
        <begin position="20"/>
        <end position="76"/>
    </location>
</feature>
<dbReference type="Gene3D" id="1.10.260.40">
    <property type="entry name" value="lambda repressor-like DNA-binding domains"/>
    <property type="match status" value="1"/>
</dbReference>
<dbReference type="InterPro" id="IPR001387">
    <property type="entry name" value="Cro/C1-type_HTH"/>
</dbReference>
<dbReference type="PROSITE" id="PS50943">
    <property type="entry name" value="HTH_CROC1"/>
    <property type="match status" value="1"/>
</dbReference>